<evidence type="ECO:0000259" key="4">
    <source>
        <dbReference type="PROSITE" id="PS51272"/>
    </source>
</evidence>
<dbReference type="InterPro" id="IPR036907">
    <property type="entry name" value="5'-Nucleotdase_C_sf"/>
</dbReference>
<keyword evidence="3" id="KW-0547">Nucleotide-binding</keyword>
<feature type="chain" id="PRO_5005121633" evidence="3">
    <location>
        <begin position="32"/>
        <end position="677"/>
    </location>
</feature>
<dbReference type="PROSITE" id="PS51272">
    <property type="entry name" value="SLH"/>
    <property type="match status" value="2"/>
</dbReference>
<evidence type="ECO:0000256" key="1">
    <source>
        <dbReference type="ARBA" id="ARBA00022729"/>
    </source>
</evidence>
<dbReference type="InterPro" id="IPR006179">
    <property type="entry name" value="5_nucleotidase/apyrase"/>
</dbReference>
<dbReference type="SUPFAM" id="SSF55816">
    <property type="entry name" value="5'-nucleotidase (syn. UDP-sugar hydrolase), C-terminal domain"/>
    <property type="match status" value="1"/>
</dbReference>
<dbReference type="CDD" id="cd00845">
    <property type="entry name" value="MPP_UshA_N_like"/>
    <property type="match status" value="1"/>
</dbReference>
<dbReference type="PRINTS" id="PR01607">
    <property type="entry name" value="APYRASEFAMLY"/>
</dbReference>
<dbReference type="GO" id="GO:0016787">
    <property type="term" value="F:hydrolase activity"/>
    <property type="evidence" value="ECO:0007669"/>
    <property type="project" value="UniProtKB-KW"/>
</dbReference>
<keyword evidence="6" id="KW-1185">Reference proteome</keyword>
<dbReference type="InterPro" id="IPR029052">
    <property type="entry name" value="Metallo-depent_PP-like"/>
</dbReference>
<dbReference type="Gene3D" id="3.60.21.10">
    <property type="match status" value="1"/>
</dbReference>
<dbReference type="GO" id="GO:0009166">
    <property type="term" value="P:nucleotide catabolic process"/>
    <property type="evidence" value="ECO:0007669"/>
    <property type="project" value="InterPro"/>
</dbReference>
<dbReference type="InterPro" id="IPR008334">
    <property type="entry name" value="5'-Nucleotdase_C"/>
</dbReference>
<gene>
    <name evidence="5" type="primary">UshA</name>
    <name evidence="5" type="ordered locus">PTH_2365</name>
</gene>
<evidence type="ECO:0000256" key="3">
    <source>
        <dbReference type="RuleBase" id="RU362119"/>
    </source>
</evidence>
<organism evidence="5 6">
    <name type="scientific">Pelotomaculum thermopropionicum (strain DSM 13744 / JCM 10971 / SI)</name>
    <dbReference type="NCBI Taxonomy" id="370438"/>
    <lineage>
        <taxon>Bacteria</taxon>
        <taxon>Bacillati</taxon>
        <taxon>Bacillota</taxon>
        <taxon>Clostridia</taxon>
        <taxon>Eubacteriales</taxon>
        <taxon>Desulfotomaculaceae</taxon>
        <taxon>Pelotomaculum</taxon>
    </lineage>
</organism>
<evidence type="ECO:0000313" key="5">
    <source>
        <dbReference type="EMBL" id="BAF60546.1"/>
    </source>
</evidence>
<dbReference type="Pfam" id="PF02872">
    <property type="entry name" value="5_nucleotid_C"/>
    <property type="match status" value="1"/>
</dbReference>
<feature type="signal peptide" evidence="3">
    <location>
        <begin position="1"/>
        <end position="31"/>
    </location>
</feature>
<keyword evidence="3" id="KW-0378">Hydrolase</keyword>
<evidence type="ECO:0000313" key="6">
    <source>
        <dbReference type="Proteomes" id="UP000006556"/>
    </source>
</evidence>
<dbReference type="Pfam" id="PF00149">
    <property type="entry name" value="Metallophos"/>
    <property type="match status" value="1"/>
</dbReference>
<proteinExistence type="inferred from homology"/>
<dbReference type="AlphaFoldDB" id="A5CZQ5"/>
<accession>A5CZQ5</accession>
<protein>
    <submittedName>
        <fullName evidence="5">5'-nucleotidase/2',3'-cyclic phosphodiesterase and related esterases</fullName>
    </submittedName>
</protein>
<dbReference type="eggNOG" id="COG0737">
    <property type="taxonomic scope" value="Bacteria"/>
</dbReference>
<dbReference type="EMBL" id="AP009389">
    <property type="protein sequence ID" value="BAF60546.1"/>
    <property type="molecule type" value="Genomic_DNA"/>
</dbReference>
<name>A5CZQ5_PELTS</name>
<dbReference type="Proteomes" id="UP000006556">
    <property type="component" value="Chromosome"/>
</dbReference>
<dbReference type="STRING" id="370438.PTH_2365"/>
<dbReference type="Pfam" id="PF00395">
    <property type="entry name" value="SLH"/>
    <property type="match status" value="2"/>
</dbReference>
<reference evidence="6" key="1">
    <citation type="journal article" date="2008" name="Genome Res.">
        <title>The genome of Pelotomaculum thermopropionicum reveals niche-associated evolution in anaerobic microbiota.</title>
        <authorList>
            <person name="Kosaka T."/>
            <person name="Kato S."/>
            <person name="Shimoyama T."/>
            <person name="Ishii S."/>
            <person name="Abe T."/>
            <person name="Watanabe K."/>
        </authorList>
    </citation>
    <scope>NUCLEOTIDE SEQUENCE [LARGE SCALE GENOMIC DNA]</scope>
    <source>
        <strain evidence="6">DSM 13744 / JCM 10971 / SI</strain>
    </source>
</reference>
<dbReference type="Gene3D" id="3.90.780.10">
    <property type="entry name" value="5'-Nucleotidase, C-terminal domain"/>
    <property type="match status" value="1"/>
</dbReference>
<sequence length="677" mass="70610">MFISRKSPGLAAITLLALVFTLVAPCTAAFAAPGDKVFDIIEIADFHGMLEDTGGNPVAAVMAKNIKDIAGGNPGRTLIVSGGDNYQGSAVSNLLRGEPVMNVFNNIGVAVSALGNHEFYWGLDTVTGSGAAGYPVICSNLFYKGDGSLVFEPYKIFVRDGVKIAIVGAVTEDLPDLVKPEQFKDYEAGSIVDNVRRAAQEARAEGAQIVIALIHAGDNYDSRTGPVFEVAGRLGGAGGVVDAVLGGHTHNVVAATAANGTPVAIAGCYGKGFIDLKIVMQEDGRLTFNTSYIDCDTSSTIPPYGYKAAAPVVDQAVSAIVDAAKTRAIPLAGQVLGTAGTALTIAQAEYPWGESTAGNWLCDVMKAKVNADFAFINSGAIRVNIPRGDVTMGELYTFLPFGDFIMTADLTGAQIKALLEQAVGDGGKGIQTAGLTFAYNPGAPGGSRIESISKSDGTPVDMADTARTYRVAVNDYVAAGGDGFSVCKTIKFSGTHILLRDALAENIRQTGHITAKIEGRIKNVQNTGYITRAEFAGLLTRALDLAGDESAAGFSDVFPGQQFAGVVGAAAKAGLVCGYEDGSFRPGYQVSREEMTVMAVRAVRAAGFTAEASNVNAAIARFYDQDEISGWARIPVAAAVEAGIVCGRQSDYFDPSGHVTRAEAAAVLERALDYINR</sequence>
<feature type="domain" description="SLH" evidence="4">
    <location>
        <begin position="550"/>
        <end position="613"/>
    </location>
</feature>
<keyword evidence="1 3" id="KW-0732">Signal</keyword>
<dbReference type="GO" id="GO:0000166">
    <property type="term" value="F:nucleotide binding"/>
    <property type="evidence" value="ECO:0007669"/>
    <property type="project" value="UniProtKB-KW"/>
</dbReference>
<dbReference type="PANTHER" id="PTHR11575">
    <property type="entry name" value="5'-NUCLEOTIDASE-RELATED"/>
    <property type="match status" value="1"/>
</dbReference>
<dbReference type="KEGG" id="pth:PTH_2365"/>
<evidence type="ECO:0000256" key="2">
    <source>
        <dbReference type="ARBA" id="ARBA00022737"/>
    </source>
</evidence>
<feature type="domain" description="SLH" evidence="4">
    <location>
        <begin position="619"/>
        <end position="677"/>
    </location>
</feature>
<keyword evidence="2" id="KW-0677">Repeat</keyword>
<dbReference type="HOGENOM" id="CLU_005854_7_3_9"/>
<dbReference type="SUPFAM" id="SSF56300">
    <property type="entry name" value="Metallo-dependent phosphatases"/>
    <property type="match status" value="1"/>
</dbReference>
<comment type="similarity">
    <text evidence="3">Belongs to the 5'-nucleotidase family.</text>
</comment>
<dbReference type="InterPro" id="IPR001119">
    <property type="entry name" value="SLH_dom"/>
</dbReference>
<dbReference type="InterPro" id="IPR004843">
    <property type="entry name" value="Calcineurin-like_PHP"/>
</dbReference>
<dbReference type="PANTHER" id="PTHR11575:SF24">
    <property type="entry name" value="5'-NUCLEOTIDASE"/>
    <property type="match status" value="1"/>
</dbReference>